<gene>
    <name evidence="2" type="ORF">PtA15_3A288</name>
</gene>
<evidence type="ECO:0008006" key="4">
    <source>
        <dbReference type="Google" id="ProtNLM"/>
    </source>
</evidence>
<feature type="region of interest" description="Disordered" evidence="1">
    <location>
        <begin position="1"/>
        <end position="42"/>
    </location>
</feature>
<name>A0ABY7CDC6_9BASI</name>
<organism evidence="2 3">
    <name type="scientific">Puccinia triticina</name>
    <dbReference type="NCBI Taxonomy" id="208348"/>
    <lineage>
        <taxon>Eukaryota</taxon>
        <taxon>Fungi</taxon>
        <taxon>Dikarya</taxon>
        <taxon>Basidiomycota</taxon>
        <taxon>Pucciniomycotina</taxon>
        <taxon>Pucciniomycetes</taxon>
        <taxon>Pucciniales</taxon>
        <taxon>Pucciniaceae</taxon>
        <taxon>Puccinia</taxon>
    </lineage>
</organism>
<reference evidence="2" key="1">
    <citation type="submission" date="2022-10" db="EMBL/GenBank/DDBJ databases">
        <title>Puccinia triticina Genome sequencing and assembly.</title>
        <authorList>
            <person name="Li C."/>
        </authorList>
    </citation>
    <scope>NUCLEOTIDE SEQUENCE</scope>
    <source>
        <strain evidence="2">Pt15</strain>
    </source>
</reference>
<evidence type="ECO:0000313" key="2">
    <source>
        <dbReference type="EMBL" id="WAQ82923.1"/>
    </source>
</evidence>
<dbReference type="GeneID" id="77808136"/>
<accession>A0ABY7CDC6</accession>
<protein>
    <recommendedName>
        <fullName evidence="4">SWIRM domain-containing protein</fullName>
    </recommendedName>
</protein>
<keyword evidence="3" id="KW-1185">Reference proteome</keyword>
<sequence>MGRVLSFDNNRHPYRQRRHLRDPDREYRPQNAARTSHDHQHSPCNLVGAAHSDLHLCNVGSSPGGMRGRSLRVVELGLRSFLRTVLVYRLCLALATPPVAAAVGFEEPLNIDDYLVEDWLPSTTQPYTERGTLAAQELTHDTFLTQPSRFFDDHFHTHGEFSLLDGTVAQSDASPPRERENSMIVNDANTLQEPVARVVNQDENSHSVRGEGSRFILGKHSRDEPTHEVDTPLQRPKRFKWNTFAELYNDRKHVTDVYQLAENKFPIEERHEDPRFKQLFRKQLVDMNILKPNHYQPIATDSNILPIRIYKLQNSLTQTEFQYQIRLYNVKKEIRALRKETLFKRADLIAESIFFYHNWFRNPEKMATTWPNPLWAPPEQL</sequence>
<evidence type="ECO:0000313" key="3">
    <source>
        <dbReference type="Proteomes" id="UP001164743"/>
    </source>
</evidence>
<dbReference type="RefSeq" id="XP_053018478.1">
    <property type="nucleotide sequence ID" value="XM_053167241.1"/>
</dbReference>
<proteinExistence type="predicted"/>
<dbReference type="Proteomes" id="UP001164743">
    <property type="component" value="Chromosome 3A"/>
</dbReference>
<evidence type="ECO:0000256" key="1">
    <source>
        <dbReference type="SAM" id="MobiDB-lite"/>
    </source>
</evidence>
<dbReference type="EMBL" id="CP110423">
    <property type="protein sequence ID" value="WAQ82923.1"/>
    <property type="molecule type" value="Genomic_DNA"/>
</dbReference>